<dbReference type="Proteomes" id="UP001141806">
    <property type="component" value="Unassembled WGS sequence"/>
</dbReference>
<dbReference type="SUPFAM" id="SSF117281">
    <property type="entry name" value="Kelch motif"/>
    <property type="match status" value="2"/>
</dbReference>
<dbReference type="InterPro" id="IPR015915">
    <property type="entry name" value="Kelch-typ_b-propeller"/>
</dbReference>
<dbReference type="GO" id="GO:0019005">
    <property type="term" value="C:SCF ubiquitin ligase complex"/>
    <property type="evidence" value="ECO:0007669"/>
    <property type="project" value="TreeGrafter"/>
</dbReference>
<dbReference type="OrthoDB" id="1913441at2759"/>
<evidence type="ECO:0000313" key="2">
    <source>
        <dbReference type="EMBL" id="KAJ4966800.1"/>
    </source>
</evidence>
<dbReference type="InterPro" id="IPR006652">
    <property type="entry name" value="Kelch_1"/>
</dbReference>
<feature type="domain" description="F-box" evidence="1">
    <location>
        <begin position="223"/>
        <end position="262"/>
    </location>
</feature>
<dbReference type="PANTHER" id="PTHR47712:SF1">
    <property type="entry name" value="OS09G0555300 PROTEIN"/>
    <property type="match status" value="1"/>
</dbReference>
<dbReference type="InterPro" id="IPR036047">
    <property type="entry name" value="F-box-like_dom_sf"/>
</dbReference>
<comment type="caution">
    <text evidence="2">The sequence shown here is derived from an EMBL/GenBank/DDBJ whole genome shotgun (WGS) entry which is preliminary data.</text>
</comment>
<dbReference type="AlphaFoldDB" id="A0A9Q0KAD9"/>
<gene>
    <name evidence="2" type="ORF">NE237_018649</name>
</gene>
<dbReference type="Pfam" id="PF01344">
    <property type="entry name" value="Kelch_1"/>
    <property type="match status" value="2"/>
</dbReference>
<evidence type="ECO:0000259" key="1">
    <source>
        <dbReference type="PROSITE" id="PS50181"/>
    </source>
</evidence>
<evidence type="ECO:0000313" key="3">
    <source>
        <dbReference type="Proteomes" id="UP001141806"/>
    </source>
</evidence>
<dbReference type="CDD" id="cd22157">
    <property type="entry name" value="F-box_AtFBW1-like"/>
    <property type="match status" value="1"/>
</dbReference>
<sequence length="664" mass="74714">MIEVLTSPNPQNPFNLISPRETRPRSNLFFDLFFSLKESLFLEIRIRALVSGALEMAGTDHCKRSCSHGKNALLCNDSGRGTDHGIAVGVVGEASIRESFEVLTVSKRIVRNVSQKLQKKNHRGNDEEEEYERRISSRCLGLYGKGGGCKVGAETCEDFGDGFCRRKSSADEEAKGHQAICGTEDTRIDCFSYGIAERFWKRNSGKGRELDESPLNGGINVLLPDEILEMCLVRLPLSTLMTARLVCKKWRSLTTSRRFMQMRREGLYRSPWVFLFGVVKDGYCSGNIHALDSSLDEWHKIDAHILKGRFLFSVASIGDDVFVVGGCSSLTNFGKVDKTSFKTHRGVIVFSPLTRSFRKVAPMNHARSSPILGVFSVGSNCLIFGSQSNGPDQYLSRSRVGGVSNVYEDPHRLSLRCHLRDSCSEDNASIESKTKPCRFVKQECSRSKLDEDRRFILIAVGGLGGWDETLDSGEMYDPVSNKWMDIPSLPGDFGVVCSGVVCNGMFYVYSETDKLAAYDLERGIWVGIQTRQSPPRLHDYFPKLISCNDRLFMISVSWCEQDCQVGWRDKAVRKLWELDLTFLSWKDVSRHPDAPMDWNATFVSNENWIFGIEMFKIFGQVLDFLTVCDVSGSELKWTRISRKHVAHELDASSCLTKSMAVLHL</sequence>
<accession>A0A9Q0KAD9</accession>
<dbReference type="Gene3D" id="2.120.10.80">
    <property type="entry name" value="Kelch-type beta propeller"/>
    <property type="match status" value="2"/>
</dbReference>
<reference evidence="2" key="1">
    <citation type="journal article" date="2023" name="Plant J.">
        <title>The genome of the king protea, Protea cynaroides.</title>
        <authorList>
            <person name="Chang J."/>
            <person name="Duong T.A."/>
            <person name="Schoeman C."/>
            <person name="Ma X."/>
            <person name="Roodt D."/>
            <person name="Barker N."/>
            <person name="Li Z."/>
            <person name="Van de Peer Y."/>
            <person name="Mizrachi E."/>
        </authorList>
    </citation>
    <scope>NUCLEOTIDE SEQUENCE</scope>
    <source>
        <tissue evidence="2">Young leaves</tissue>
    </source>
</reference>
<dbReference type="Pfam" id="PF00646">
    <property type="entry name" value="F-box"/>
    <property type="match status" value="1"/>
</dbReference>
<protein>
    <recommendedName>
        <fullName evidence="1">F-box domain-containing protein</fullName>
    </recommendedName>
</protein>
<dbReference type="PROSITE" id="PS50181">
    <property type="entry name" value="FBOX"/>
    <property type="match status" value="1"/>
</dbReference>
<dbReference type="SMART" id="SM00256">
    <property type="entry name" value="FBOX"/>
    <property type="match status" value="1"/>
</dbReference>
<organism evidence="2 3">
    <name type="scientific">Protea cynaroides</name>
    <dbReference type="NCBI Taxonomy" id="273540"/>
    <lineage>
        <taxon>Eukaryota</taxon>
        <taxon>Viridiplantae</taxon>
        <taxon>Streptophyta</taxon>
        <taxon>Embryophyta</taxon>
        <taxon>Tracheophyta</taxon>
        <taxon>Spermatophyta</taxon>
        <taxon>Magnoliopsida</taxon>
        <taxon>Proteales</taxon>
        <taxon>Proteaceae</taxon>
        <taxon>Protea</taxon>
    </lineage>
</organism>
<dbReference type="SMART" id="SM00612">
    <property type="entry name" value="Kelch"/>
    <property type="match status" value="2"/>
</dbReference>
<dbReference type="Gene3D" id="1.20.1280.50">
    <property type="match status" value="1"/>
</dbReference>
<name>A0A9Q0KAD9_9MAGN</name>
<dbReference type="PANTHER" id="PTHR47712">
    <property type="entry name" value="OS09G0555300 PROTEIN"/>
    <property type="match status" value="1"/>
</dbReference>
<dbReference type="InterPro" id="IPR001810">
    <property type="entry name" value="F-box_dom"/>
</dbReference>
<dbReference type="EMBL" id="JAMYWD010000007">
    <property type="protein sequence ID" value="KAJ4966800.1"/>
    <property type="molecule type" value="Genomic_DNA"/>
</dbReference>
<dbReference type="SUPFAM" id="SSF81383">
    <property type="entry name" value="F-box domain"/>
    <property type="match status" value="1"/>
</dbReference>
<proteinExistence type="predicted"/>
<keyword evidence="3" id="KW-1185">Reference proteome</keyword>